<evidence type="ECO:0000313" key="2">
    <source>
        <dbReference type="Proteomes" id="UP001501710"/>
    </source>
</evidence>
<comment type="caution">
    <text evidence="1">The sequence shown here is derived from an EMBL/GenBank/DDBJ whole genome shotgun (WGS) entry which is preliminary data.</text>
</comment>
<proteinExistence type="predicted"/>
<reference evidence="2" key="1">
    <citation type="journal article" date="2019" name="Int. J. Syst. Evol. Microbiol.">
        <title>The Global Catalogue of Microorganisms (GCM) 10K type strain sequencing project: providing services to taxonomists for standard genome sequencing and annotation.</title>
        <authorList>
            <consortium name="The Broad Institute Genomics Platform"/>
            <consortium name="The Broad Institute Genome Sequencing Center for Infectious Disease"/>
            <person name="Wu L."/>
            <person name="Ma J."/>
        </authorList>
    </citation>
    <scope>NUCLEOTIDE SEQUENCE [LARGE SCALE GENOMIC DNA]</scope>
    <source>
        <strain evidence="2">JCM 17440</strain>
    </source>
</reference>
<dbReference type="Proteomes" id="UP001501710">
    <property type="component" value="Unassembled WGS sequence"/>
</dbReference>
<dbReference type="EMBL" id="BAABAS010000003">
    <property type="protein sequence ID" value="GAA4224247.1"/>
    <property type="molecule type" value="Genomic_DNA"/>
</dbReference>
<organism evidence="1 2">
    <name type="scientific">Actinomadura meridiana</name>
    <dbReference type="NCBI Taxonomy" id="559626"/>
    <lineage>
        <taxon>Bacteria</taxon>
        <taxon>Bacillati</taxon>
        <taxon>Actinomycetota</taxon>
        <taxon>Actinomycetes</taxon>
        <taxon>Streptosporangiales</taxon>
        <taxon>Thermomonosporaceae</taxon>
        <taxon>Actinomadura</taxon>
    </lineage>
</organism>
<sequence length="161" mass="18016">MHRERAQSIGDHFAIPLEAQLTLHTQPAVSGWQMVNEDPDEDTWLEFHPEGEVDPVHVGPELHMPFTPNHFSGVFNVTMPHGGRIPSGTRTFRGDSVAAMLCQGHRHFPGDSVALGVDSEEMVVQYGQMSHDQCTEITVAALEPPKGEFLMQNQLRKRLLR</sequence>
<protein>
    <submittedName>
        <fullName evidence="1">Uncharacterized protein</fullName>
    </submittedName>
</protein>
<keyword evidence="2" id="KW-1185">Reference proteome</keyword>
<accession>A0ABP8BSX9</accession>
<name>A0ABP8BSX9_9ACTN</name>
<evidence type="ECO:0000313" key="1">
    <source>
        <dbReference type="EMBL" id="GAA4224247.1"/>
    </source>
</evidence>
<gene>
    <name evidence="1" type="ORF">GCM10022254_03240</name>
</gene>